<dbReference type="EMBL" id="AUPC02000030">
    <property type="protein sequence ID" value="POG78820.1"/>
    <property type="molecule type" value="Genomic_DNA"/>
</dbReference>
<evidence type="ECO:0000313" key="2">
    <source>
        <dbReference type="EMBL" id="POG78820.1"/>
    </source>
</evidence>
<keyword evidence="3" id="KW-1185">Reference proteome</keyword>
<reference evidence="2 3" key="2">
    <citation type="journal article" date="2018" name="New Phytol.">
        <title>High intraspecific genome diversity in the model arbuscular mycorrhizal symbiont Rhizophagus irregularis.</title>
        <authorList>
            <person name="Chen E.C.H."/>
            <person name="Morin E."/>
            <person name="Beaudet D."/>
            <person name="Noel J."/>
            <person name="Yildirir G."/>
            <person name="Ndikumana S."/>
            <person name="Charron P."/>
            <person name="St-Onge C."/>
            <person name="Giorgi J."/>
            <person name="Kruger M."/>
            <person name="Marton T."/>
            <person name="Ropars J."/>
            <person name="Grigoriev I.V."/>
            <person name="Hainaut M."/>
            <person name="Henrissat B."/>
            <person name="Roux C."/>
            <person name="Martin F."/>
            <person name="Corradi N."/>
        </authorList>
    </citation>
    <scope>NUCLEOTIDE SEQUENCE [LARGE SCALE GENOMIC DNA]</scope>
    <source>
        <strain evidence="2 3">DAOM 197198</strain>
    </source>
</reference>
<proteinExistence type="predicted"/>
<feature type="region of interest" description="Disordered" evidence="1">
    <location>
        <begin position="189"/>
        <end position="219"/>
    </location>
</feature>
<comment type="caution">
    <text evidence="2">The sequence shown here is derived from an EMBL/GenBank/DDBJ whole genome shotgun (WGS) entry which is preliminary data.</text>
</comment>
<organism evidence="2 3">
    <name type="scientific">Rhizophagus irregularis (strain DAOM 181602 / DAOM 197198 / MUCL 43194)</name>
    <name type="common">Arbuscular mycorrhizal fungus</name>
    <name type="synonym">Glomus intraradices</name>
    <dbReference type="NCBI Taxonomy" id="747089"/>
    <lineage>
        <taxon>Eukaryota</taxon>
        <taxon>Fungi</taxon>
        <taxon>Fungi incertae sedis</taxon>
        <taxon>Mucoromycota</taxon>
        <taxon>Glomeromycotina</taxon>
        <taxon>Glomeromycetes</taxon>
        <taxon>Glomerales</taxon>
        <taxon>Glomeraceae</taxon>
        <taxon>Rhizophagus</taxon>
    </lineage>
</organism>
<feature type="compositionally biased region" description="Basic and acidic residues" evidence="1">
    <location>
        <begin position="189"/>
        <end position="204"/>
    </location>
</feature>
<reference evidence="2 3" key="1">
    <citation type="journal article" date="2013" name="Proc. Natl. Acad. Sci. U.S.A.">
        <title>Genome of an arbuscular mycorrhizal fungus provides insight into the oldest plant symbiosis.</title>
        <authorList>
            <person name="Tisserant E."/>
            <person name="Malbreil M."/>
            <person name="Kuo A."/>
            <person name="Kohler A."/>
            <person name="Symeonidi A."/>
            <person name="Balestrini R."/>
            <person name="Charron P."/>
            <person name="Duensing N."/>
            <person name="Frei Dit Frey N."/>
            <person name="Gianinazzi-Pearson V."/>
            <person name="Gilbert L.B."/>
            <person name="Handa Y."/>
            <person name="Herr J.R."/>
            <person name="Hijri M."/>
            <person name="Koul R."/>
            <person name="Kawaguchi M."/>
            <person name="Krajinski F."/>
            <person name="Lammers P.J."/>
            <person name="Masclaux F.G."/>
            <person name="Murat C."/>
            <person name="Morin E."/>
            <person name="Ndikumana S."/>
            <person name="Pagni M."/>
            <person name="Petitpierre D."/>
            <person name="Requena N."/>
            <person name="Rosikiewicz P."/>
            <person name="Riley R."/>
            <person name="Saito K."/>
            <person name="San Clemente H."/>
            <person name="Shapiro H."/>
            <person name="van Tuinen D."/>
            <person name="Becard G."/>
            <person name="Bonfante P."/>
            <person name="Paszkowski U."/>
            <person name="Shachar-Hill Y.Y."/>
            <person name="Tuskan G.A."/>
            <person name="Young P.W."/>
            <person name="Sanders I.R."/>
            <person name="Henrissat B."/>
            <person name="Rensing S.A."/>
            <person name="Grigoriev I.V."/>
            <person name="Corradi N."/>
            <person name="Roux C."/>
            <person name="Martin F."/>
        </authorList>
    </citation>
    <scope>NUCLEOTIDE SEQUENCE [LARGE SCALE GENOMIC DNA]</scope>
    <source>
        <strain evidence="2 3">DAOM 197198</strain>
    </source>
</reference>
<name>A0A2P4QMH6_RHIID</name>
<gene>
    <name evidence="2" type="ORF">GLOIN_2v1836760</name>
</gene>
<evidence type="ECO:0000256" key="1">
    <source>
        <dbReference type="SAM" id="MobiDB-lite"/>
    </source>
</evidence>
<sequence>MPAHQRKLIKNHFVIGFIPFEGKFDKFMIPFISEIKELEKGKFLKESSIKRNETAMIQQRIDAFQVKSVPKIIIFCWIYVAKTMKAVFNKKFTSDSYKELQQCLEEEFSILLKVFVNFVNLPNIHVNMHLLMHAKTFGTLINTQVGIKEMVHRIFKGMVPKTNCKNIDLDLLKRYNTLFAIRHLADGEAKKDVRKGKNEREREGRKKKGERTKGGKVEGEREFKKEYPFLNFKYA</sequence>
<dbReference type="VEuPathDB" id="FungiDB:RhiirFUN_019971"/>
<accession>A0A2P4QMH6</accession>
<protein>
    <submittedName>
        <fullName evidence="2">Uncharacterized protein</fullName>
    </submittedName>
</protein>
<dbReference type="AlphaFoldDB" id="A0A2P4QMH6"/>
<dbReference type="Proteomes" id="UP000018888">
    <property type="component" value="Unassembled WGS sequence"/>
</dbReference>
<evidence type="ECO:0000313" key="3">
    <source>
        <dbReference type="Proteomes" id="UP000018888"/>
    </source>
</evidence>